<gene>
    <name evidence="1" type="ORF">NLI96_g9752</name>
</gene>
<name>A0AAD5YCM1_9APHY</name>
<proteinExistence type="predicted"/>
<accession>A0AAD5YCM1</accession>
<organism evidence="1 2">
    <name type="scientific">Meripilus lineatus</name>
    <dbReference type="NCBI Taxonomy" id="2056292"/>
    <lineage>
        <taxon>Eukaryota</taxon>
        <taxon>Fungi</taxon>
        <taxon>Dikarya</taxon>
        <taxon>Basidiomycota</taxon>
        <taxon>Agaricomycotina</taxon>
        <taxon>Agaricomycetes</taxon>
        <taxon>Polyporales</taxon>
        <taxon>Meripilaceae</taxon>
        <taxon>Meripilus</taxon>
    </lineage>
</organism>
<comment type="caution">
    <text evidence="1">The sequence shown here is derived from an EMBL/GenBank/DDBJ whole genome shotgun (WGS) entry which is preliminary data.</text>
</comment>
<evidence type="ECO:0000313" key="2">
    <source>
        <dbReference type="Proteomes" id="UP001212997"/>
    </source>
</evidence>
<dbReference type="AlphaFoldDB" id="A0AAD5YCM1"/>
<protein>
    <submittedName>
        <fullName evidence="1">Uncharacterized protein</fullName>
    </submittedName>
</protein>
<evidence type="ECO:0000313" key="1">
    <source>
        <dbReference type="EMBL" id="KAJ3478434.1"/>
    </source>
</evidence>
<sequence>MVITEPAEDSDQQHLLTKRQSVVDMDDLFEDEEYGKNLLGIVRRGTSDTVEYHVVPLVAEPEENGLGDEFINGRPV</sequence>
<dbReference type="Proteomes" id="UP001212997">
    <property type="component" value="Unassembled WGS sequence"/>
</dbReference>
<dbReference type="EMBL" id="JANAWD010000511">
    <property type="protein sequence ID" value="KAJ3478434.1"/>
    <property type="molecule type" value="Genomic_DNA"/>
</dbReference>
<keyword evidence="2" id="KW-1185">Reference proteome</keyword>
<reference evidence="1" key="1">
    <citation type="submission" date="2022-07" db="EMBL/GenBank/DDBJ databases">
        <title>Genome Sequence of Physisporinus lineatus.</title>
        <authorList>
            <person name="Buettner E."/>
        </authorList>
    </citation>
    <scope>NUCLEOTIDE SEQUENCE</scope>
    <source>
        <strain evidence="1">VT162</strain>
    </source>
</reference>